<dbReference type="Proteomes" id="UP000263753">
    <property type="component" value="Chromosome"/>
</dbReference>
<dbReference type="GO" id="GO:0008235">
    <property type="term" value="F:metalloexopeptidase activity"/>
    <property type="evidence" value="ECO:0007669"/>
    <property type="project" value="InterPro"/>
</dbReference>
<dbReference type="KEGG" id="achi:CDG60_12675"/>
<dbReference type="PANTHER" id="PTHR12147">
    <property type="entry name" value="METALLOPEPTIDASE M28 FAMILY MEMBER"/>
    <property type="match status" value="1"/>
</dbReference>
<dbReference type="GO" id="GO:0006508">
    <property type="term" value="P:proteolysis"/>
    <property type="evidence" value="ECO:0007669"/>
    <property type="project" value="InterPro"/>
</dbReference>
<dbReference type="AlphaFoldDB" id="A0A3B7M735"/>
<dbReference type="Pfam" id="PF04389">
    <property type="entry name" value="Peptidase_M28"/>
    <property type="match status" value="1"/>
</dbReference>
<reference evidence="3" key="1">
    <citation type="submission" date="2018-09" db="EMBL/GenBank/DDBJ databases">
        <title>The complete genome of Acinetobacter sp. strain WCHAc010005.</title>
        <authorList>
            <person name="Hu Y."/>
            <person name="Long H."/>
            <person name="Feng Y."/>
            <person name="Zong Z."/>
        </authorList>
    </citation>
    <scope>NUCLEOTIDE SEQUENCE [LARGE SCALE GENOMIC DNA]</scope>
    <source>
        <strain evidence="3">WCHAc010005</strain>
    </source>
</reference>
<evidence type="ECO:0000259" key="1">
    <source>
        <dbReference type="Pfam" id="PF04389"/>
    </source>
</evidence>
<dbReference type="EMBL" id="CP032134">
    <property type="protein sequence ID" value="AXY58483.1"/>
    <property type="molecule type" value="Genomic_DNA"/>
</dbReference>
<keyword evidence="2" id="KW-0378">Hydrolase</keyword>
<name>A0A3B7M735_9GAMM</name>
<dbReference type="InterPro" id="IPR007484">
    <property type="entry name" value="Peptidase_M28"/>
</dbReference>
<dbReference type="InterPro" id="IPR045175">
    <property type="entry name" value="M28_fam"/>
</dbReference>
<evidence type="ECO:0000313" key="3">
    <source>
        <dbReference type="Proteomes" id="UP000263753"/>
    </source>
</evidence>
<dbReference type="SUPFAM" id="SSF53187">
    <property type="entry name" value="Zn-dependent exopeptidases"/>
    <property type="match status" value="1"/>
</dbReference>
<protein>
    <submittedName>
        <fullName evidence="2">M20/M25/M40 family metallo-hydrolase</fullName>
    </submittedName>
</protein>
<organism evidence="2 3">
    <name type="scientific">Acinetobacter chinensis</name>
    <dbReference type="NCBI Taxonomy" id="2004650"/>
    <lineage>
        <taxon>Bacteria</taxon>
        <taxon>Pseudomonadati</taxon>
        <taxon>Pseudomonadota</taxon>
        <taxon>Gammaproteobacteria</taxon>
        <taxon>Moraxellales</taxon>
        <taxon>Moraxellaceae</taxon>
        <taxon>Acinetobacter</taxon>
    </lineage>
</organism>
<feature type="domain" description="Peptidase M28" evidence="1">
    <location>
        <begin position="95"/>
        <end position="311"/>
    </location>
</feature>
<dbReference type="Gene3D" id="3.40.630.10">
    <property type="entry name" value="Zn peptidases"/>
    <property type="match status" value="1"/>
</dbReference>
<dbReference type="PANTHER" id="PTHR12147:SF26">
    <property type="entry name" value="PEPTIDASE M28 DOMAIN-CONTAINING PROTEIN"/>
    <property type="match status" value="1"/>
</dbReference>
<proteinExistence type="predicted"/>
<accession>A0A3B7M735</accession>
<evidence type="ECO:0000313" key="2">
    <source>
        <dbReference type="EMBL" id="AXY58483.1"/>
    </source>
</evidence>
<dbReference type="RefSeq" id="WP_087511976.1">
    <property type="nucleotide sequence ID" value="NZ_CP032134.1"/>
</dbReference>
<gene>
    <name evidence="2" type="ORF">CDG60_12675</name>
</gene>
<sequence>MKTSIYTLSLMKTVLFIVLLKSVSLRAESVSFEQAEPQNLKVYVEQIIGTGTTYRNYKNTEELNRVSSWIKEQMQRFGIPCQFQTYAVEGKDYRNIICSLNTGAAEKYLIGAHYDVHGQQQGADDNASGVAGIVETARILAQEKNRLKKNIEFVFYTLEEPPFFKTEQMGSYRHAQSIKAQKKQIKGVYILEMIGFYDSALTQTYPLGLKWVYPAHANFIAVVSNLQSRTMGEDYCAAMSELDQLQCERLVAPTFIKGVDFSDHLNYWSVEIPAVMLTDTAFFRNKNYHTAQDTMKTLNFEKMSHVVDGLVYTLLK</sequence>